<dbReference type="Pfam" id="PF01272">
    <property type="entry name" value="GreA_GreB"/>
    <property type="match status" value="1"/>
</dbReference>
<dbReference type="GO" id="GO:0070063">
    <property type="term" value="F:RNA polymerase binding"/>
    <property type="evidence" value="ECO:0007669"/>
    <property type="project" value="InterPro"/>
</dbReference>
<dbReference type="Gene3D" id="3.10.50.30">
    <property type="entry name" value="Transcription elongation factor, GreA/GreB, C-terminal domain"/>
    <property type="match status" value="1"/>
</dbReference>
<dbReference type="SUPFAM" id="SSF54534">
    <property type="entry name" value="FKBP-like"/>
    <property type="match status" value="1"/>
</dbReference>
<dbReference type="InterPro" id="IPR023459">
    <property type="entry name" value="Tscrpt_elong_fac_GreA/B_fam"/>
</dbReference>
<gene>
    <name evidence="6" type="ordered locus">TREAZ_0533</name>
</gene>
<dbReference type="SUPFAM" id="SSF46557">
    <property type="entry name" value="GreA transcript cleavage protein, N-terminal domain"/>
    <property type="match status" value="1"/>
</dbReference>
<organism evidence="6 7">
    <name type="scientific">Leadbettera azotonutricia (strain ATCC BAA-888 / DSM 13862 / ZAS-9)</name>
    <name type="common">Treponema azotonutricium</name>
    <dbReference type="NCBI Taxonomy" id="545695"/>
    <lineage>
        <taxon>Bacteria</taxon>
        <taxon>Pseudomonadati</taxon>
        <taxon>Spirochaetota</taxon>
        <taxon>Spirochaetia</taxon>
        <taxon>Spirochaetales</taxon>
        <taxon>Breznakiellaceae</taxon>
        <taxon>Leadbettera</taxon>
    </lineage>
</organism>
<dbReference type="InParanoid" id="F5YC40"/>
<evidence type="ECO:0000259" key="5">
    <source>
        <dbReference type="Pfam" id="PF03449"/>
    </source>
</evidence>
<dbReference type="Gene3D" id="1.10.287.180">
    <property type="entry name" value="Transcription elongation factor, GreA/GreB, N-terminal domain"/>
    <property type="match status" value="1"/>
</dbReference>
<comment type="similarity">
    <text evidence="3">Belongs to the GreA/GreB family.</text>
</comment>
<protein>
    <recommendedName>
        <fullName evidence="3">Transcription elongation factor GreA</fullName>
    </recommendedName>
</protein>
<dbReference type="STRING" id="545695.TREAZ_0533"/>
<dbReference type="KEGG" id="taz:TREAZ_0533"/>
<dbReference type="Proteomes" id="UP000009222">
    <property type="component" value="Chromosome"/>
</dbReference>
<feature type="domain" description="Transcription elongation factor GreA/GreB C-terminal" evidence="4">
    <location>
        <begin position="839"/>
        <end position="911"/>
    </location>
</feature>
<dbReference type="Pfam" id="PF03449">
    <property type="entry name" value="GreA_GreB_N"/>
    <property type="match status" value="1"/>
</dbReference>
<dbReference type="InterPro" id="IPR001437">
    <property type="entry name" value="Tscrpt_elong_fac_GreA/B_C"/>
</dbReference>
<reference evidence="7" key="1">
    <citation type="submission" date="2009-12" db="EMBL/GenBank/DDBJ databases">
        <title>Complete sequence of Treponema azotonutricium strain ZAS-9.</title>
        <authorList>
            <person name="Tetu S.G."/>
            <person name="Matson E."/>
            <person name="Ren Q."/>
            <person name="Seshadri R."/>
            <person name="Elbourne L."/>
            <person name="Hassan K.A."/>
            <person name="Durkin A."/>
            <person name="Radune D."/>
            <person name="Mohamoud Y."/>
            <person name="Shay R."/>
            <person name="Jin S."/>
            <person name="Zhang X."/>
            <person name="Lucey K."/>
            <person name="Ballor N.R."/>
            <person name="Ottesen E."/>
            <person name="Rosenthal R."/>
            <person name="Allen A."/>
            <person name="Leadbetter J.R."/>
            <person name="Paulsen I.T."/>
        </authorList>
    </citation>
    <scope>NUCLEOTIDE SEQUENCE [LARGE SCALE GENOMIC DNA]</scope>
    <source>
        <strain evidence="7">ATCC BAA-888 / DSM 13862 / ZAS-9</strain>
    </source>
</reference>
<dbReference type="HOGENOM" id="CLU_322611_0_0_12"/>
<reference evidence="6 7" key="2">
    <citation type="journal article" date="2011" name="ISME J.">
        <title>RNA-seq reveals cooperative metabolic interactions between two termite-gut spirochete species in co-culture.</title>
        <authorList>
            <person name="Rosenthal A.Z."/>
            <person name="Matson E.G."/>
            <person name="Eldar A."/>
            <person name="Leadbetter J.R."/>
        </authorList>
    </citation>
    <scope>NUCLEOTIDE SEQUENCE [LARGE SCALE GENOMIC DNA]</scope>
    <source>
        <strain evidence="7">ATCC BAA-888 / DSM 13862 / ZAS-9</strain>
    </source>
</reference>
<sequence length="914" mass="105955">MSEVEAVETEAKSLHPLLKNVQEMLTEEKFTRATLSNYSTTQFKELDSILNETREAAIFDDLKNLCEDHLVHTKNSIIALYFAGMVSLSRQIIDDSAMINLVTIFVDNHKWNIVKYLCEGILEIGESKFALRTLADCYKNENNEEAIYSTWVRLVKVDYEEADLAKALAEHYEKLGDIENAVDYYKKALHRYIVKALFSNIKEIWEKLLQYCPEDTEFFLHVQKRIAKNISDDKAVLLLRDVYDFCVKRDDINTAITVLKIILGYDNDDKQARKDITECFRKKYAGHSQLEAYVRVSSLAQGPRNVIEAVADFEKHIAFDKGNFVYHRTWGVGRIANVKGDDILIDFAKKRKHSMSLKMAVDSLQTLSKDHIWVLRATTKKEVINGELHDELHDKVKKDYAWALMTVIKSFGNSCDIKRIKAELVPSVLSPGEWTTWSAKAREEFKSNSSFGVSPENIDLFTVRDRPISMDEKLHNEFKAERNFFDRAQTIRAFTEQKDPELDSEYFTEMFAYFTGYLKSYNQVNEQVVASYLLVKDLVSQYPHLGAGLKMSFTEIFEGIDDPNELYTNLKDVKLKEDFLRQIQLFIPGWAGIFIKLFPHYPLHSIIVNLQKEGYSDKLTSLTLACFDNYREYREAVVWLYKNSSQEDWYKKANISFEKQLITLIHILNVTYREIENRRDTTENRKINKQVYTILFKEGVINHYIDEADPDTIIRFYTFINDVKDLDPAEKMSLRNRILGKHPDFKFFGDDEKKVVPLGFIVTRAMYQEKQRELQKILEEELPANSKELEEAKLHGDLKENAEHDEAKRRQAMLNASVAKLSEDIERAQIFEPSMVNTARVSFGTKVVLQNHTAGKEEVYTIFGQWESDPDKRIISYLSPFGAAIWDKGVGDKMDIVRDNEKISYQVISISSAF</sequence>
<dbReference type="eggNOG" id="COG1747">
    <property type="taxonomic scope" value="Bacteria"/>
</dbReference>
<dbReference type="NCBIfam" id="NF011309">
    <property type="entry name" value="PRK14720.1"/>
    <property type="match status" value="1"/>
</dbReference>
<keyword evidence="3" id="KW-0238">DNA-binding</keyword>
<dbReference type="InterPro" id="IPR022691">
    <property type="entry name" value="Tscrpt_elong_fac_GreA/B_N"/>
</dbReference>
<dbReference type="InterPro" id="IPR006359">
    <property type="entry name" value="Tscrpt_elong_fac_GreA"/>
</dbReference>
<evidence type="ECO:0000259" key="4">
    <source>
        <dbReference type="Pfam" id="PF01272"/>
    </source>
</evidence>
<dbReference type="AlphaFoldDB" id="F5YC40"/>
<evidence type="ECO:0000256" key="2">
    <source>
        <dbReference type="ARBA" id="ARBA00023163"/>
    </source>
</evidence>
<dbReference type="GO" id="GO:0003677">
    <property type="term" value="F:DNA binding"/>
    <property type="evidence" value="ECO:0007669"/>
    <property type="project" value="UniProtKB-KW"/>
</dbReference>
<dbReference type="EMBL" id="CP001841">
    <property type="protein sequence ID" value="AEF82850.1"/>
    <property type="molecule type" value="Genomic_DNA"/>
</dbReference>
<keyword evidence="7" id="KW-1185">Reference proteome</keyword>
<name>F5YC40_LEAAZ</name>
<dbReference type="InterPro" id="IPR011990">
    <property type="entry name" value="TPR-like_helical_dom_sf"/>
</dbReference>
<dbReference type="InterPro" id="IPR036805">
    <property type="entry name" value="Tscrpt_elong_fac_GreA/B_N_sf"/>
</dbReference>
<dbReference type="InterPro" id="IPR036953">
    <property type="entry name" value="GreA/GreB_C_sf"/>
</dbReference>
<dbReference type="PANTHER" id="PTHR30437">
    <property type="entry name" value="TRANSCRIPTION ELONGATION FACTOR GREA"/>
    <property type="match status" value="1"/>
</dbReference>
<accession>F5YC40</accession>
<keyword evidence="1 3" id="KW-0805">Transcription regulation</keyword>
<dbReference type="NCBIfam" id="TIGR01462">
    <property type="entry name" value="greA"/>
    <property type="match status" value="1"/>
</dbReference>
<proteinExistence type="inferred from homology"/>
<evidence type="ECO:0000313" key="6">
    <source>
        <dbReference type="EMBL" id="AEF82850.1"/>
    </source>
</evidence>
<keyword evidence="2 3" id="KW-0804">Transcription</keyword>
<dbReference type="eggNOG" id="COG0782">
    <property type="taxonomic scope" value="Bacteria"/>
</dbReference>
<dbReference type="Gene3D" id="1.25.40.10">
    <property type="entry name" value="Tetratricopeptide repeat domain"/>
    <property type="match status" value="1"/>
</dbReference>
<dbReference type="PANTHER" id="PTHR30437:SF4">
    <property type="entry name" value="TRANSCRIPTION ELONGATION FACTOR GREA"/>
    <property type="match status" value="1"/>
</dbReference>
<evidence type="ECO:0000256" key="3">
    <source>
        <dbReference type="RuleBase" id="RU000556"/>
    </source>
</evidence>
<dbReference type="RefSeq" id="WP_015711419.1">
    <property type="nucleotide sequence ID" value="NC_015577.1"/>
</dbReference>
<evidence type="ECO:0000256" key="1">
    <source>
        <dbReference type="ARBA" id="ARBA00023015"/>
    </source>
</evidence>
<dbReference type="GO" id="GO:0006354">
    <property type="term" value="P:DNA-templated transcription elongation"/>
    <property type="evidence" value="ECO:0007669"/>
    <property type="project" value="TreeGrafter"/>
</dbReference>
<evidence type="ECO:0000313" key="7">
    <source>
        <dbReference type="Proteomes" id="UP000009222"/>
    </source>
</evidence>
<comment type="function">
    <text evidence="3">Necessary for efficient RNA polymerase transcription elongation past template-encoded arresting sites. The arresting sites in DNA have the property of trapping a certain fraction of elongating RNA polymerases that pass through, resulting in locked ternary complexes. Cleavage of the nascent transcript by cleavage factors such as GreA or GreB allows the resumption of elongation from the new 3'terminus. GreA releases sequences of 2 to 3 nucleotides.</text>
</comment>
<dbReference type="GO" id="GO:0032784">
    <property type="term" value="P:regulation of DNA-templated transcription elongation"/>
    <property type="evidence" value="ECO:0007669"/>
    <property type="project" value="InterPro"/>
</dbReference>
<feature type="domain" description="Transcription elongation factor GreA/GreB N-terminal" evidence="5">
    <location>
        <begin position="761"/>
        <end position="830"/>
    </location>
</feature>
<dbReference type="OrthoDB" id="9808774at2"/>